<dbReference type="AlphaFoldDB" id="A0A5A7NY63"/>
<reference evidence="2" key="1">
    <citation type="journal article" date="2019" name="Curr. Biol.">
        <title>Genome Sequence of Striga asiatica Provides Insight into the Evolution of Plant Parasitism.</title>
        <authorList>
            <person name="Yoshida S."/>
            <person name="Kim S."/>
            <person name="Wafula E.K."/>
            <person name="Tanskanen J."/>
            <person name="Kim Y.M."/>
            <person name="Honaas L."/>
            <person name="Yang Z."/>
            <person name="Spallek T."/>
            <person name="Conn C.E."/>
            <person name="Ichihashi Y."/>
            <person name="Cheong K."/>
            <person name="Cui S."/>
            <person name="Der J.P."/>
            <person name="Gundlach H."/>
            <person name="Jiao Y."/>
            <person name="Hori C."/>
            <person name="Ishida J.K."/>
            <person name="Kasahara H."/>
            <person name="Kiba T."/>
            <person name="Kim M.S."/>
            <person name="Koo N."/>
            <person name="Laohavisit A."/>
            <person name="Lee Y.H."/>
            <person name="Lumba S."/>
            <person name="McCourt P."/>
            <person name="Mortimer J.C."/>
            <person name="Mutuku J.M."/>
            <person name="Nomura T."/>
            <person name="Sasaki-Sekimoto Y."/>
            <person name="Seto Y."/>
            <person name="Wang Y."/>
            <person name="Wakatake T."/>
            <person name="Sakakibara H."/>
            <person name="Demura T."/>
            <person name="Yamaguchi S."/>
            <person name="Yoneyama K."/>
            <person name="Manabe R.I."/>
            <person name="Nelson D.C."/>
            <person name="Schulman A.H."/>
            <person name="Timko M.P."/>
            <person name="dePamphilis C.W."/>
            <person name="Choi D."/>
            <person name="Shirasu K."/>
        </authorList>
    </citation>
    <scope>NUCLEOTIDE SEQUENCE [LARGE SCALE GENOMIC DNA]</scope>
    <source>
        <strain evidence="2">cv. UVA1</strain>
    </source>
</reference>
<organism evidence="1 2">
    <name type="scientific">Striga asiatica</name>
    <name type="common">Asiatic witchweed</name>
    <name type="synonym">Buchnera asiatica</name>
    <dbReference type="NCBI Taxonomy" id="4170"/>
    <lineage>
        <taxon>Eukaryota</taxon>
        <taxon>Viridiplantae</taxon>
        <taxon>Streptophyta</taxon>
        <taxon>Embryophyta</taxon>
        <taxon>Tracheophyta</taxon>
        <taxon>Spermatophyta</taxon>
        <taxon>Magnoliopsida</taxon>
        <taxon>eudicotyledons</taxon>
        <taxon>Gunneridae</taxon>
        <taxon>Pentapetalae</taxon>
        <taxon>asterids</taxon>
        <taxon>lamiids</taxon>
        <taxon>Lamiales</taxon>
        <taxon>Orobanchaceae</taxon>
        <taxon>Buchnereae</taxon>
        <taxon>Striga</taxon>
    </lineage>
</organism>
<dbReference type="PANTHER" id="PTHR31579">
    <property type="entry name" value="OS03G0796600 PROTEIN"/>
    <property type="match status" value="1"/>
</dbReference>
<dbReference type="PANTHER" id="PTHR31579:SF1">
    <property type="entry name" value="OS03G0796600 PROTEIN"/>
    <property type="match status" value="1"/>
</dbReference>
<evidence type="ECO:0000313" key="2">
    <source>
        <dbReference type="Proteomes" id="UP000325081"/>
    </source>
</evidence>
<accession>A0A5A7NY63</accession>
<dbReference type="InterPro" id="IPR006502">
    <property type="entry name" value="PDDEXK-like"/>
</dbReference>
<sequence length="352" mass="38925">MPFPMRIQPIDSIPSDAVKPPVLRSRLRRLFDRPFNGVLKTSSAEKTTAGGGGGAAEFEPSSVCLDKMVQNFIEGSSEKQSAVKCSRNRCNCFNGNSNDSSDDELDFFSDTLTPNSSFTDPCDTLKSLIPCESVTERNLLADTWRIVEKHNRNCKGKHELRKIITGGLIALGYDASVCKSKWKKSSSIPAGQYEYTEVMVEDERVIIDVDFRSEFEIARSTKAYQAVLQCLPYIFVGKADRLAQIVTIASEAARSSLKKKGMHVAPWRKVEYVKSKWLGPYTRVVEATRPETDPESREVSAGELDLIFGDGDASPEPPPSVTWQLPAVRPRRSGRGNEAVVTGLAALLKEKL</sequence>
<dbReference type="NCBIfam" id="TIGR01615">
    <property type="entry name" value="A_thal_3542"/>
    <property type="match status" value="1"/>
</dbReference>
<proteinExistence type="predicted"/>
<protein>
    <submittedName>
        <fullName evidence="1">Uncharacterized protein</fullName>
    </submittedName>
</protein>
<keyword evidence="2" id="KW-1185">Reference proteome</keyword>
<gene>
    <name evidence="1" type="ORF">STAS_01051</name>
</gene>
<comment type="caution">
    <text evidence="1">The sequence shown here is derived from an EMBL/GenBank/DDBJ whole genome shotgun (WGS) entry which is preliminary data.</text>
</comment>
<dbReference type="EMBL" id="BKCP01000114">
    <property type="protein sequence ID" value="GER25475.1"/>
    <property type="molecule type" value="Genomic_DNA"/>
</dbReference>
<dbReference type="Proteomes" id="UP000325081">
    <property type="component" value="Unassembled WGS sequence"/>
</dbReference>
<name>A0A5A7NY63_STRAF</name>
<evidence type="ECO:0000313" key="1">
    <source>
        <dbReference type="EMBL" id="GER25475.1"/>
    </source>
</evidence>
<dbReference type="Pfam" id="PF04720">
    <property type="entry name" value="PDDEXK_6"/>
    <property type="match status" value="1"/>
</dbReference>
<dbReference type="OrthoDB" id="691424at2759"/>